<evidence type="ECO:0000256" key="4">
    <source>
        <dbReference type="ARBA" id="ARBA00022679"/>
    </source>
</evidence>
<feature type="transmembrane region" description="Helical" evidence="7">
    <location>
        <begin position="140"/>
        <end position="158"/>
    </location>
</feature>
<dbReference type="Gene3D" id="1.10.287.130">
    <property type="match status" value="1"/>
</dbReference>
<dbReference type="SMART" id="SM00388">
    <property type="entry name" value="HisKA"/>
    <property type="match status" value="1"/>
</dbReference>
<feature type="region of interest" description="Disordered" evidence="6">
    <location>
        <begin position="1"/>
        <end position="28"/>
    </location>
</feature>
<evidence type="ECO:0000256" key="2">
    <source>
        <dbReference type="ARBA" id="ARBA00012438"/>
    </source>
</evidence>
<proteinExistence type="predicted"/>
<evidence type="ECO:0000256" key="6">
    <source>
        <dbReference type="SAM" id="MobiDB-lite"/>
    </source>
</evidence>
<dbReference type="CDD" id="cd00082">
    <property type="entry name" value="HisKA"/>
    <property type="match status" value="1"/>
</dbReference>
<keyword evidence="5 9" id="KW-0418">Kinase</keyword>
<dbReference type="AlphaFoldDB" id="A0A6N0JVF7"/>
<dbReference type="SUPFAM" id="SSF47384">
    <property type="entry name" value="Homodimeric domain of signal transducing histidine kinase"/>
    <property type="match status" value="1"/>
</dbReference>
<name>A0A6N0JVF7_ACHDE</name>
<evidence type="ECO:0000256" key="7">
    <source>
        <dbReference type="SAM" id="Phobius"/>
    </source>
</evidence>
<feature type="transmembrane region" description="Helical" evidence="7">
    <location>
        <begin position="73"/>
        <end position="92"/>
    </location>
</feature>
<feature type="transmembrane region" description="Helical" evidence="7">
    <location>
        <begin position="49"/>
        <end position="66"/>
    </location>
</feature>
<reference evidence="9 10" key="1">
    <citation type="submission" date="2020-05" db="EMBL/GenBank/DDBJ databases">
        <title>FDA dAtabase for Regulatory Grade micrObial Sequences (FDA-ARGOS): Supporting development and validation of Infectious Disease Dx tests.</title>
        <authorList>
            <person name="Sproer C."/>
            <person name="Gronow S."/>
            <person name="Severitt S."/>
            <person name="Schroder I."/>
            <person name="Tallon L."/>
            <person name="Sadzewicz L."/>
            <person name="Zhao X."/>
            <person name="Vavikolanu K."/>
            <person name="Mehta A."/>
            <person name="Aluvathingal J."/>
            <person name="Nadendla S."/>
            <person name="Myers T."/>
            <person name="Yan Y."/>
            <person name="Sichtig H."/>
        </authorList>
    </citation>
    <scope>NUCLEOTIDE SEQUENCE [LARGE SCALE GENOMIC DNA]</scope>
    <source>
        <strain evidence="9 10">FDAARGOS_787</strain>
    </source>
</reference>
<dbReference type="InterPro" id="IPR003594">
    <property type="entry name" value="HATPase_dom"/>
</dbReference>
<dbReference type="InterPro" id="IPR036097">
    <property type="entry name" value="HisK_dim/P_sf"/>
</dbReference>
<evidence type="ECO:0000313" key="10">
    <source>
        <dbReference type="Proteomes" id="UP000509782"/>
    </source>
</evidence>
<dbReference type="SUPFAM" id="SSF55874">
    <property type="entry name" value="ATPase domain of HSP90 chaperone/DNA topoisomerase II/histidine kinase"/>
    <property type="match status" value="1"/>
</dbReference>
<dbReference type="InterPro" id="IPR005467">
    <property type="entry name" value="His_kinase_dom"/>
</dbReference>
<dbReference type="PROSITE" id="PS50109">
    <property type="entry name" value="HIS_KIN"/>
    <property type="match status" value="1"/>
</dbReference>
<dbReference type="PANTHER" id="PTHR43047:SF9">
    <property type="entry name" value="HISTIDINE KINASE"/>
    <property type="match status" value="1"/>
</dbReference>
<dbReference type="EMBL" id="CP054569">
    <property type="protein sequence ID" value="QKQ50984.1"/>
    <property type="molecule type" value="Genomic_DNA"/>
</dbReference>
<feature type="transmembrane region" description="Helical" evidence="7">
    <location>
        <begin position="112"/>
        <end position="133"/>
    </location>
</feature>
<keyword evidence="7" id="KW-0472">Membrane</keyword>
<keyword evidence="4" id="KW-0808">Transferase</keyword>
<dbReference type="GO" id="GO:0005886">
    <property type="term" value="C:plasma membrane"/>
    <property type="evidence" value="ECO:0007669"/>
    <property type="project" value="TreeGrafter"/>
</dbReference>
<gene>
    <name evidence="9" type="ORF">FOC81_31385</name>
</gene>
<dbReference type="GO" id="GO:0009927">
    <property type="term" value="F:histidine phosphotransfer kinase activity"/>
    <property type="evidence" value="ECO:0007669"/>
    <property type="project" value="TreeGrafter"/>
</dbReference>
<dbReference type="GO" id="GO:0000155">
    <property type="term" value="F:phosphorelay sensor kinase activity"/>
    <property type="evidence" value="ECO:0007669"/>
    <property type="project" value="InterPro"/>
</dbReference>
<dbReference type="EC" id="2.7.13.3" evidence="2"/>
<evidence type="ECO:0000256" key="5">
    <source>
        <dbReference type="ARBA" id="ARBA00022777"/>
    </source>
</evidence>
<protein>
    <recommendedName>
        <fullName evidence="2">histidine kinase</fullName>
        <ecNumber evidence="2">2.7.13.3</ecNumber>
    </recommendedName>
</protein>
<dbReference type="Proteomes" id="UP000509782">
    <property type="component" value="Chromosome"/>
</dbReference>
<dbReference type="Gene3D" id="3.30.565.10">
    <property type="entry name" value="Histidine kinase-like ATPase, C-terminal domain"/>
    <property type="match status" value="1"/>
</dbReference>
<evidence type="ECO:0000259" key="8">
    <source>
        <dbReference type="PROSITE" id="PS50109"/>
    </source>
</evidence>
<feature type="transmembrane region" description="Helical" evidence="7">
    <location>
        <begin position="189"/>
        <end position="210"/>
    </location>
</feature>
<dbReference type="SMART" id="SM00387">
    <property type="entry name" value="HATPase_c"/>
    <property type="match status" value="1"/>
</dbReference>
<keyword evidence="7" id="KW-1133">Transmembrane helix</keyword>
<dbReference type="InterPro" id="IPR003661">
    <property type="entry name" value="HisK_dim/P_dom"/>
</dbReference>
<dbReference type="Pfam" id="PF02518">
    <property type="entry name" value="HATPase_c"/>
    <property type="match status" value="1"/>
</dbReference>
<dbReference type="PANTHER" id="PTHR43047">
    <property type="entry name" value="TWO-COMPONENT HISTIDINE PROTEIN KINASE"/>
    <property type="match status" value="1"/>
</dbReference>
<feature type="domain" description="Histidine kinase" evidence="8">
    <location>
        <begin position="250"/>
        <end position="470"/>
    </location>
</feature>
<organism evidence="9 10">
    <name type="scientific">Achromobacter denitrificans</name>
    <name type="common">Alcaligenes denitrificans</name>
    <dbReference type="NCBI Taxonomy" id="32002"/>
    <lineage>
        <taxon>Bacteria</taxon>
        <taxon>Pseudomonadati</taxon>
        <taxon>Pseudomonadota</taxon>
        <taxon>Betaproteobacteria</taxon>
        <taxon>Burkholderiales</taxon>
        <taxon>Alcaligenaceae</taxon>
        <taxon>Achromobacter</taxon>
    </lineage>
</organism>
<dbReference type="InterPro" id="IPR036890">
    <property type="entry name" value="HATPase_C_sf"/>
</dbReference>
<feature type="compositionally biased region" description="Low complexity" evidence="6">
    <location>
        <begin position="1"/>
        <end position="24"/>
    </location>
</feature>
<evidence type="ECO:0000256" key="1">
    <source>
        <dbReference type="ARBA" id="ARBA00000085"/>
    </source>
</evidence>
<accession>A0A6N0JVF7</accession>
<keyword evidence="3" id="KW-0597">Phosphoprotein</keyword>
<dbReference type="Pfam" id="PF00512">
    <property type="entry name" value="HisKA"/>
    <property type="match status" value="1"/>
</dbReference>
<sequence>MTSPAASAAPSAAHPAPHSRSALAPVPPRHPEAAATAAALASLLYRQSYGVLFANFAVVIPVAYVMRASVPAWLLLAWAGALYALTALRVAVSRAFLRREAAPGALGRWVGGFSALSWLSGLLWGLAGLVAVLSQDAMMLAFACVMLAGMCSGAVPSLSAYPPAYAGSALAMLAPFTAACLAEGDALHLVYAAFAACLFGVNLYFSAITYRSLKTTVALRFENLALIRNLELERDRAAAADRAKTRFLAAAGHDLRQPVHALGLFTDILASRAEQGHASPQDTLHVARRQQTVLEDLNRLLDGLLDVSRMDAHLLRVERRRVRLDDLFESLRQDYEPQARARGLRLTVVPTDIELDTDPALLRRILDNLLGNALSYTPRGRVLLCARRRPGGALIQVWDTGVGIAPDAQETVFAEFTRGTGAPDAPPGGQGLGLGLAIVRRLAGLLGCEALLRSVPGRGSVFSIRAPAVAPEAGIPAGHAADKK</sequence>
<keyword evidence="7" id="KW-0812">Transmembrane</keyword>
<dbReference type="PRINTS" id="PR00344">
    <property type="entry name" value="BCTRLSENSOR"/>
</dbReference>
<dbReference type="InterPro" id="IPR004358">
    <property type="entry name" value="Sig_transdc_His_kin-like_C"/>
</dbReference>
<evidence type="ECO:0000313" key="9">
    <source>
        <dbReference type="EMBL" id="QKQ50984.1"/>
    </source>
</evidence>
<comment type="catalytic activity">
    <reaction evidence="1">
        <text>ATP + protein L-histidine = ADP + protein N-phospho-L-histidine.</text>
        <dbReference type="EC" id="2.7.13.3"/>
    </reaction>
</comment>
<evidence type="ECO:0000256" key="3">
    <source>
        <dbReference type="ARBA" id="ARBA00022553"/>
    </source>
</evidence>